<sequence>MRGHKGAAGDGLAAAHLYRFSDRPEYADDSGLLLRADCTACPTGWC</sequence>
<evidence type="ECO:0000313" key="1">
    <source>
        <dbReference type="EMBL" id="GEA84468.1"/>
    </source>
</evidence>
<dbReference type="AlphaFoldDB" id="A0A4Y3KNH6"/>
<reference evidence="1 2" key="1">
    <citation type="submission" date="2019-06" db="EMBL/GenBank/DDBJ databases">
        <title>Whole genome shotgun sequence of Cellulomonas gelida NBRC 3748.</title>
        <authorList>
            <person name="Hosoyama A."/>
            <person name="Uohara A."/>
            <person name="Ohji S."/>
            <person name="Ichikawa N."/>
        </authorList>
    </citation>
    <scope>NUCLEOTIDE SEQUENCE [LARGE SCALE GENOMIC DNA]</scope>
    <source>
        <strain evidence="1 2">NBRC 3748</strain>
    </source>
</reference>
<comment type="caution">
    <text evidence="1">The sequence shown here is derived from an EMBL/GenBank/DDBJ whole genome shotgun (WGS) entry which is preliminary data.</text>
</comment>
<gene>
    <name evidence="1" type="ORF">CGE01nite_17190</name>
</gene>
<keyword evidence="2" id="KW-1185">Reference proteome</keyword>
<proteinExistence type="predicted"/>
<name>A0A4Y3KNH6_9CELL</name>
<evidence type="ECO:0000313" key="2">
    <source>
        <dbReference type="Proteomes" id="UP000320461"/>
    </source>
</evidence>
<dbReference type="Proteomes" id="UP000320461">
    <property type="component" value="Unassembled WGS sequence"/>
</dbReference>
<dbReference type="EMBL" id="BJLQ01000015">
    <property type="protein sequence ID" value="GEA84468.1"/>
    <property type="molecule type" value="Genomic_DNA"/>
</dbReference>
<organism evidence="1 2">
    <name type="scientific">Cellulomonas gelida</name>
    <dbReference type="NCBI Taxonomy" id="1712"/>
    <lineage>
        <taxon>Bacteria</taxon>
        <taxon>Bacillati</taxon>
        <taxon>Actinomycetota</taxon>
        <taxon>Actinomycetes</taxon>
        <taxon>Micrococcales</taxon>
        <taxon>Cellulomonadaceae</taxon>
        <taxon>Cellulomonas</taxon>
    </lineage>
</organism>
<protein>
    <submittedName>
        <fullName evidence="1">Uncharacterized protein</fullName>
    </submittedName>
</protein>
<accession>A0A4Y3KNH6</accession>